<dbReference type="GO" id="GO:0030332">
    <property type="term" value="F:cyclin binding"/>
    <property type="evidence" value="ECO:0007669"/>
    <property type="project" value="Ensembl"/>
</dbReference>
<evidence type="ECO:0000256" key="4">
    <source>
        <dbReference type="ARBA" id="ARBA00022776"/>
    </source>
</evidence>
<dbReference type="InterPro" id="IPR040967">
    <property type="entry name" value="DUF5595"/>
</dbReference>
<dbReference type="GO" id="GO:0005829">
    <property type="term" value="C:cytosol"/>
    <property type="evidence" value="ECO:0007669"/>
    <property type="project" value="Ensembl"/>
</dbReference>
<evidence type="ECO:0000313" key="17">
    <source>
        <dbReference type="Proteomes" id="UP000472273"/>
    </source>
</evidence>
<dbReference type="InterPro" id="IPR005550">
    <property type="entry name" value="Kinetochore_Ndc80"/>
</dbReference>
<feature type="domain" description="DUF5595" evidence="14">
    <location>
        <begin position="177"/>
        <end position="219"/>
    </location>
</feature>
<keyword evidence="9 10" id="KW-0137">Centromere</keyword>
<dbReference type="GO" id="GO:0051315">
    <property type="term" value="P:attachment of mitotic spindle microtubules to kinetochore"/>
    <property type="evidence" value="ECO:0007669"/>
    <property type="project" value="UniProtKB-UniRule"/>
</dbReference>
<dbReference type="GO" id="GO:0008315">
    <property type="term" value="P:G2/MI transition of meiotic cell cycle"/>
    <property type="evidence" value="ECO:0007669"/>
    <property type="project" value="Ensembl"/>
</dbReference>
<dbReference type="AlphaFoldDB" id="A0A670YD38"/>
<evidence type="ECO:0000256" key="8">
    <source>
        <dbReference type="ARBA" id="ARBA00023306"/>
    </source>
</evidence>
<dbReference type="GeneTree" id="ENSGT00390000018386"/>
<evidence type="ECO:0000259" key="15">
    <source>
        <dbReference type="Pfam" id="PF24487"/>
    </source>
</evidence>
<keyword evidence="2 10" id="KW-0158">Chromosome</keyword>
<dbReference type="Gene3D" id="1.10.418.30">
    <property type="entry name" value="Ncd80 complex, Ncd80 subunit"/>
    <property type="match status" value="1"/>
</dbReference>
<dbReference type="InterPro" id="IPR038273">
    <property type="entry name" value="Ndc80_sf"/>
</dbReference>
<evidence type="ECO:0000256" key="12">
    <source>
        <dbReference type="SAM" id="MobiDB-lite"/>
    </source>
</evidence>
<keyword evidence="3 10" id="KW-0132">Cell division</keyword>
<proteinExistence type="inferred from homology"/>
<dbReference type="GO" id="GO:0016607">
    <property type="term" value="C:nuclear speck"/>
    <property type="evidence" value="ECO:0007669"/>
    <property type="project" value="Ensembl"/>
</dbReference>
<feature type="domain" description="Kinetochore protein NDC80 loop region" evidence="15">
    <location>
        <begin position="328"/>
        <end position="470"/>
    </location>
</feature>
<dbReference type="FunFam" id="1.10.418.30:FF:000002">
    <property type="entry name" value="NDC80, kinetochore complex component"/>
    <property type="match status" value="1"/>
</dbReference>
<feature type="domain" description="Kinetochore protein NDC80 loop region" evidence="15">
    <location>
        <begin position="495"/>
        <end position="544"/>
    </location>
</feature>
<dbReference type="PANTHER" id="PTHR10643">
    <property type="entry name" value="KINETOCHORE PROTEIN NDC80"/>
    <property type="match status" value="1"/>
</dbReference>
<dbReference type="GO" id="GO:0014841">
    <property type="term" value="P:skeletal muscle satellite cell proliferation"/>
    <property type="evidence" value="ECO:0007669"/>
    <property type="project" value="Ensembl"/>
</dbReference>
<dbReference type="Pfam" id="PF18077">
    <property type="entry name" value="DUF5595"/>
    <property type="match status" value="1"/>
</dbReference>
<evidence type="ECO:0000256" key="6">
    <source>
        <dbReference type="ARBA" id="ARBA00023054"/>
    </source>
</evidence>
<evidence type="ECO:0000313" key="16">
    <source>
        <dbReference type="Ensembl" id="ENSPTXP00000009860.1"/>
    </source>
</evidence>
<evidence type="ECO:0000256" key="11">
    <source>
        <dbReference type="SAM" id="Coils"/>
    </source>
</evidence>
<organism evidence="16 17">
    <name type="scientific">Pseudonaja textilis</name>
    <name type="common">Eastern brown snake</name>
    <dbReference type="NCBI Taxonomy" id="8673"/>
    <lineage>
        <taxon>Eukaryota</taxon>
        <taxon>Metazoa</taxon>
        <taxon>Chordata</taxon>
        <taxon>Craniata</taxon>
        <taxon>Vertebrata</taxon>
        <taxon>Euteleostomi</taxon>
        <taxon>Lepidosauria</taxon>
        <taxon>Squamata</taxon>
        <taxon>Bifurcata</taxon>
        <taxon>Unidentata</taxon>
        <taxon>Episquamata</taxon>
        <taxon>Toxicofera</taxon>
        <taxon>Serpentes</taxon>
        <taxon>Colubroidea</taxon>
        <taxon>Elapidae</taxon>
        <taxon>Hydrophiinae</taxon>
        <taxon>Pseudonaja</taxon>
    </lineage>
</organism>
<dbReference type="GO" id="GO:0031262">
    <property type="term" value="C:Ndc80 complex"/>
    <property type="evidence" value="ECO:0007669"/>
    <property type="project" value="UniProtKB-UniRule"/>
</dbReference>
<dbReference type="GO" id="GO:0007057">
    <property type="term" value="P:spindle assembly involved in female meiosis I"/>
    <property type="evidence" value="ECO:0007669"/>
    <property type="project" value="Ensembl"/>
</dbReference>
<gene>
    <name evidence="16" type="primary">NDC80</name>
</gene>
<keyword evidence="6 11" id="KW-0175">Coiled coil</keyword>
<name>A0A670YD38_PSETE</name>
<dbReference type="Pfam" id="PF24487">
    <property type="entry name" value="NDC80_loop"/>
    <property type="match status" value="2"/>
</dbReference>
<reference evidence="16" key="2">
    <citation type="submission" date="2025-09" db="UniProtKB">
        <authorList>
            <consortium name="Ensembl"/>
        </authorList>
    </citation>
    <scope>IDENTIFICATION</scope>
</reference>
<dbReference type="GO" id="GO:0051301">
    <property type="term" value="P:cell division"/>
    <property type="evidence" value="ECO:0007669"/>
    <property type="project" value="UniProtKB-UniRule"/>
</dbReference>
<dbReference type="GO" id="GO:0051298">
    <property type="term" value="P:centrosome duplication"/>
    <property type="evidence" value="ECO:0007669"/>
    <property type="project" value="Ensembl"/>
</dbReference>
<dbReference type="GO" id="GO:0090267">
    <property type="term" value="P:positive regulation of mitotic cell cycle spindle assembly checkpoint"/>
    <property type="evidence" value="ECO:0007669"/>
    <property type="project" value="Ensembl"/>
</dbReference>
<evidence type="ECO:0000256" key="10">
    <source>
        <dbReference type="RuleBase" id="RU368072"/>
    </source>
</evidence>
<dbReference type="GO" id="GO:0000132">
    <property type="term" value="P:establishment of mitotic spindle orientation"/>
    <property type="evidence" value="ECO:0007669"/>
    <property type="project" value="Ensembl"/>
</dbReference>
<dbReference type="PANTHER" id="PTHR10643:SF2">
    <property type="entry name" value="KINETOCHORE PROTEIN NDC80 HOMOLOG"/>
    <property type="match status" value="1"/>
</dbReference>
<sequence>GKQSVGKHVPGTSERKASFFGRRTSGPGSLRNSQYGAFGTTEKIKEPRPLHDKTFIQQCIRQLSDFLTTYGYGPIVTVKSLQTPSVKDFVKIFSFIYEQFCPSYDLSGSKFEEEIPRIFKDLGYPFALSKSSMYTVGAPHMWPQIVAALVWLIDCYKLFTYMKEKPQSFDEEQILGETVDGILHNKLFLDYSIKCYDHFMKGRDSFEEFDAEIDSKLSDSDVFISLILINRLQFPSFCMKKDRLEQLRSLKSSLQADGKQYEAYIASLESLSSSLIQNIKSITEEQEAAAMEIEALKQENSRLVVICDNQKYSTADIEKLNSEIEEMKQTVNKLTKELEVEQRQLWNEELKYARGKEAIEADLTEYHKLARKLKLIPTSAENSGDHDFEITFNPDAGPNCLFKYRTQIRAPLLNLINKTEEEIANATKRKIDLEDTLEQVNTMEAEQNSIMKMLREETQKLEDLCQQKAKMEGQFFNINNAILSSPSLFWYLLLRYQVVMQTTSEEKRKIDKNVQYLLELIFTHLETVEVIQKYLTEQNIKIDREFNEFISQDPLMNLKEILDNYKKKMSTLYTSDT</sequence>
<evidence type="ECO:0000259" key="13">
    <source>
        <dbReference type="Pfam" id="PF03801"/>
    </source>
</evidence>
<dbReference type="Gene3D" id="6.10.250.1950">
    <property type="match status" value="1"/>
</dbReference>
<feature type="region of interest" description="Disordered" evidence="12">
    <location>
        <begin position="1"/>
        <end position="32"/>
    </location>
</feature>
<dbReference type="GO" id="GO:0140483">
    <property type="term" value="F:kinetochore adaptor activity"/>
    <property type="evidence" value="ECO:0007669"/>
    <property type="project" value="Ensembl"/>
</dbReference>
<dbReference type="GO" id="GO:0042802">
    <property type="term" value="F:identical protein binding"/>
    <property type="evidence" value="ECO:0007669"/>
    <property type="project" value="Ensembl"/>
</dbReference>
<evidence type="ECO:0000256" key="9">
    <source>
        <dbReference type="ARBA" id="ARBA00023328"/>
    </source>
</evidence>
<dbReference type="GO" id="GO:0005813">
    <property type="term" value="C:centrosome"/>
    <property type="evidence" value="ECO:0007669"/>
    <property type="project" value="Ensembl"/>
</dbReference>
<keyword evidence="7 10" id="KW-0539">Nucleus</keyword>
<accession>A0A670YD38</accession>
<dbReference type="GO" id="GO:0031647">
    <property type="term" value="P:regulation of protein stability"/>
    <property type="evidence" value="ECO:0007669"/>
    <property type="project" value="Ensembl"/>
</dbReference>
<dbReference type="Pfam" id="PF03801">
    <property type="entry name" value="Ndc80_HEC"/>
    <property type="match status" value="1"/>
</dbReference>
<dbReference type="OMA" id="PSHKFQK"/>
<evidence type="ECO:0000256" key="7">
    <source>
        <dbReference type="ARBA" id="ARBA00023242"/>
    </source>
</evidence>
<keyword evidence="5 10" id="KW-0995">Kinetochore</keyword>
<evidence type="ECO:0000256" key="5">
    <source>
        <dbReference type="ARBA" id="ARBA00022838"/>
    </source>
</evidence>
<evidence type="ECO:0000256" key="3">
    <source>
        <dbReference type="ARBA" id="ARBA00022618"/>
    </source>
</evidence>
<keyword evidence="8 10" id="KW-0131">Cell cycle</keyword>
<comment type="similarity">
    <text evidence="1 10">Belongs to the NDC80/HEC1 family.</text>
</comment>
<dbReference type="GO" id="GO:0051383">
    <property type="term" value="P:kinetochore organization"/>
    <property type="evidence" value="ECO:0007669"/>
    <property type="project" value="Ensembl"/>
</dbReference>
<evidence type="ECO:0000259" key="14">
    <source>
        <dbReference type="Pfam" id="PF18077"/>
    </source>
</evidence>
<dbReference type="GO" id="GO:0007052">
    <property type="term" value="P:mitotic spindle organization"/>
    <property type="evidence" value="ECO:0007669"/>
    <property type="project" value="Ensembl"/>
</dbReference>
<feature type="coiled-coil region" evidence="11">
    <location>
        <begin position="416"/>
        <end position="474"/>
    </location>
</feature>
<feature type="coiled-coil region" evidence="11">
    <location>
        <begin position="279"/>
        <end position="351"/>
    </location>
</feature>
<dbReference type="InterPro" id="IPR055260">
    <property type="entry name" value="Ndc80_CH"/>
</dbReference>
<feature type="domain" description="Kinetochore protein Ndc80 CH" evidence="13">
    <location>
        <begin position="22"/>
        <end position="159"/>
    </location>
</feature>
<evidence type="ECO:0000256" key="2">
    <source>
        <dbReference type="ARBA" id="ARBA00022454"/>
    </source>
</evidence>
<comment type="function">
    <text evidence="10">Acts as a component of the essential kinetochore-associated NDC80 complex, which is required for chromosome segregation and spindle checkpoint activity.</text>
</comment>
<reference evidence="16" key="1">
    <citation type="submission" date="2025-08" db="UniProtKB">
        <authorList>
            <consortium name="Ensembl"/>
        </authorList>
    </citation>
    <scope>IDENTIFICATION</scope>
</reference>
<comment type="subunit">
    <text evidence="10">Component of the NDC80 complex.</text>
</comment>
<dbReference type="Ensembl" id="ENSPTXT00000010199.1">
    <property type="protein sequence ID" value="ENSPTXP00000009860.1"/>
    <property type="gene ID" value="ENSPTXG00000007038.1"/>
</dbReference>
<dbReference type="InterPro" id="IPR057091">
    <property type="entry name" value="NDC80_loop"/>
</dbReference>
<protein>
    <recommendedName>
        <fullName evidence="10">Kinetochore protein NDC80</fullName>
    </recommendedName>
</protein>
<dbReference type="Proteomes" id="UP000472273">
    <property type="component" value="Unplaced"/>
</dbReference>
<keyword evidence="4 10" id="KW-0498">Mitosis</keyword>
<comment type="subcellular location">
    <subcellularLocation>
        <location evidence="10">Chromosome</location>
        <location evidence="10">Centromere</location>
        <location evidence="10">Kinetochore</location>
    </subcellularLocation>
    <subcellularLocation>
        <location evidence="10">Nucleus</location>
    </subcellularLocation>
</comment>
<evidence type="ECO:0000256" key="1">
    <source>
        <dbReference type="ARBA" id="ARBA00007050"/>
    </source>
</evidence>
<keyword evidence="17" id="KW-1185">Reference proteome</keyword>
<dbReference type="GO" id="GO:0008017">
    <property type="term" value="F:microtubule binding"/>
    <property type="evidence" value="ECO:0007669"/>
    <property type="project" value="Ensembl"/>
</dbReference>